<comment type="catalytic activity">
    <reaction evidence="6">
        <text>L-aspartate + NAD(+) + H2O = oxaloacetate + NH4(+) + NADH + H(+)</text>
        <dbReference type="Rhea" id="RHEA:11788"/>
        <dbReference type="ChEBI" id="CHEBI:15377"/>
        <dbReference type="ChEBI" id="CHEBI:15378"/>
        <dbReference type="ChEBI" id="CHEBI:16452"/>
        <dbReference type="ChEBI" id="CHEBI:28938"/>
        <dbReference type="ChEBI" id="CHEBI:29991"/>
        <dbReference type="ChEBI" id="CHEBI:57540"/>
        <dbReference type="ChEBI" id="CHEBI:57945"/>
        <dbReference type="EC" id="1.4.1.21"/>
    </reaction>
</comment>
<evidence type="ECO:0000256" key="7">
    <source>
        <dbReference type="SAM" id="SignalP"/>
    </source>
</evidence>
<feature type="domain" description="Aspartate/homoserine dehydrogenase NAD-binding" evidence="9">
    <location>
        <begin position="7"/>
        <end position="101"/>
    </location>
</feature>
<name>A0ABN1VCG8_9PSEU</name>
<keyword evidence="2 6" id="KW-0662">Pyridine nucleotide biosynthesis</keyword>
<dbReference type="HAMAP" id="MF_01265">
    <property type="entry name" value="NadX"/>
    <property type="match status" value="1"/>
</dbReference>
<sequence>MKVAVLGCGAIGGAVAHALAAGSVAGADLVGVVHADPVDPPGLPVIGFEEAIGCSDLVVECAGQPALRSYGPRVLRAGVDLLVVSTGALVDDELFTSLTEADGGKLSLSTGAIGGLDMVVAATGMGGLDRATLTTTKRAVSLIQPWMSEAEARRLTSAREPIELMRGSARTIASAFPKSANVAASLALAVGDWERVEAAVVADPNAELTSHVITAEGGAGSYRFEVRNHPSAETPTTSGVVPHAVLRAIRSLAGGTVFR</sequence>
<dbReference type="PIRSF" id="PIRSF005227">
    <property type="entry name" value="Asp_dh_NAD_syn"/>
    <property type="match status" value="1"/>
</dbReference>
<evidence type="ECO:0000313" key="11">
    <source>
        <dbReference type="Proteomes" id="UP001500467"/>
    </source>
</evidence>
<dbReference type="SUPFAM" id="SSF51735">
    <property type="entry name" value="NAD(P)-binding Rossmann-fold domains"/>
    <property type="match status" value="1"/>
</dbReference>
<comment type="function">
    <text evidence="6">Specifically catalyzes the NAD or NADP-dependent dehydrogenation of L-aspartate to iminoaspartate.</text>
</comment>
<evidence type="ECO:0000259" key="9">
    <source>
        <dbReference type="Pfam" id="PF03447"/>
    </source>
</evidence>
<feature type="active site" evidence="6">
    <location>
        <position position="211"/>
    </location>
</feature>
<comment type="pathway">
    <text evidence="6">Cofactor biosynthesis; NAD(+) biosynthesis; iminoaspartate from L-aspartate (dehydrogenase route): step 1/1.</text>
</comment>
<feature type="signal peptide" evidence="7">
    <location>
        <begin position="1"/>
        <end position="20"/>
    </location>
</feature>
<dbReference type="SUPFAM" id="SSF55347">
    <property type="entry name" value="Glyceraldehyde-3-phosphate dehydrogenase-like, C-terminal domain"/>
    <property type="match status" value="1"/>
</dbReference>
<evidence type="ECO:0000313" key="10">
    <source>
        <dbReference type="EMBL" id="GAA1205349.1"/>
    </source>
</evidence>
<evidence type="ECO:0000256" key="6">
    <source>
        <dbReference type="HAMAP-Rule" id="MF_01265"/>
    </source>
</evidence>
<feature type="binding site" evidence="6">
    <location>
        <position position="112"/>
    </location>
    <ligand>
        <name>NAD(+)</name>
        <dbReference type="ChEBI" id="CHEBI:57540"/>
    </ligand>
</feature>
<dbReference type="InterPro" id="IPR036291">
    <property type="entry name" value="NAD(P)-bd_dom_sf"/>
</dbReference>
<evidence type="ECO:0000256" key="5">
    <source>
        <dbReference type="ARBA" id="ARBA00023027"/>
    </source>
</evidence>
<comment type="miscellaneous">
    <text evidence="6">The iminoaspartate product is unstable in aqueous solution and can decompose to oxaloacetate and ammonia.</text>
</comment>
<dbReference type="InterPro" id="IPR005106">
    <property type="entry name" value="Asp/hSer_DH_NAD-bd"/>
</dbReference>
<dbReference type="InterPro" id="IPR011182">
    <property type="entry name" value="L-Asp_DH"/>
</dbReference>
<dbReference type="PANTHER" id="PTHR31873">
    <property type="entry name" value="L-ASPARTATE DEHYDROGENASE-RELATED"/>
    <property type="match status" value="1"/>
</dbReference>
<dbReference type="Pfam" id="PF03447">
    <property type="entry name" value="NAD_binding_3"/>
    <property type="match status" value="1"/>
</dbReference>
<feature type="domain" description="Aspartate dehydrogenase" evidence="8">
    <location>
        <begin position="159"/>
        <end position="245"/>
    </location>
</feature>
<dbReference type="EMBL" id="BAAALM010000007">
    <property type="protein sequence ID" value="GAA1205349.1"/>
    <property type="molecule type" value="Genomic_DNA"/>
</dbReference>
<reference evidence="10 11" key="1">
    <citation type="journal article" date="2019" name="Int. J. Syst. Evol. Microbiol.">
        <title>The Global Catalogue of Microorganisms (GCM) 10K type strain sequencing project: providing services to taxonomists for standard genome sequencing and annotation.</title>
        <authorList>
            <consortium name="The Broad Institute Genomics Platform"/>
            <consortium name="The Broad Institute Genome Sequencing Center for Infectious Disease"/>
            <person name="Wu L."/>
            <person name="Ma J."/>
        </authorList>
    </citation>
    <scope>NUCLEOTIDE SEQUENCE [LARGE SCALE GENOMIC DNA]</scope>
    <source>
        <strain evidence="10 11">JCM 13022</strain>
    </source>
</reference>
<dbReference type="InterPro" id="IPR020626">
    <property type="entry name" value="Asp_DH_prok"/>
</dbReference>
<evidence type="ECO:0000256" key="3">
    <source>
        <dbReference type="ARBA" id="ARBA00022857"/>
    </source>
</evidence>
<gene>
    <name evidence="6" type="primary">nadX</name>
    <name evidence="10" type="ORF">GCM10009675_25170</name>
</gene>
<proteinExistence type="inferred from homology"/>
<comment type="catalytic activity">
    <reaction evidence="6">
        <text>L-aspartate + NADP(+) + H2O = oxaloacetate + NH4(+) + NADPH + H(+)</text>
        <dbReference type="Rhea" id="RHEA:11784"/>
        <dbReference type="ChEBI" id="CHEBI:15377"/>
        <dbReference type="ChEBI" id="CHEBI:15378"/>
        <dbReference type="ChEBI" id="CHEBI:16452"/>
        <dbReference type="ChEBI" id="CHEBI:28938"/>
        <dbReference type="ChEBI" id="CHEBI:29991"/>
        <dbReference type="ChEBI" id="CHEBI:57783"/>
        <dbReference type="ChEBI" id="CHEBI:58349"/>
        <dbReference type="EC" id="1.4.1.21"/>
    </reaction>
</comment>
<accession>A0ABN1VCG8</accession>
<evidence type="ECO:0000256" key="4">
    <source>
        <dbReference type="ARBA" id="ARBA00023002"/>
    </source>
</evidence>
<evidence type="ECO:0000256" key="2">
    <source>
        <dbReference type="ARBA" id="ARBA00022642"/>
    </source>
</evidence>
<dbReference type="InterPro" id="IPR002811">
    <property type="entry name" value="Asp_DH"/>
</dbReference>
<dbReference type="PANTHER" id="PTHR31873:SF6">
    <property type="entry name" value="ASPARTATE DEHYDROGENASE DOMAIN-CONTAINING PROTEIN"/>
    <property type="match status" value="1"/>
</dbReference>
<keyword evidence="3 6" id="KW-0521">NADP</keyword>
<keyword evidence="5 6" id="KW-0520">NAD</keyword>
<dbReference type="EC" id="1.4.1.21" evidence="6"/>
<protein>
    <recommendedName>
        <fullName evidence="6">L-aspartate dehydrogenase</fullName>
        <ecNumber evidence="6">1.4.1.21</ecNumber>
    </recommendedName>
</protein>
<dbReference type="RefSeq" id="WP_253852627.1">
    <property type="nucleotide sequence ID" value="NZ_BAAALM010000007.1"/>
</dbReference>
<organism evidence="10 11">
    <name type="scientific">Prauserella alba</name>
    <dbReference type="NCBI Taxonomy" id="176898"/>
    <lineage>
        <taxon>Bacteria</taxon>
        <taxon>Bacillati</taxon>
        <taxon>Actinomycetota</taxon>
        <taxon>Actinomycetes</taxon>
        <taxon>Pseudonocardiales</taxon>
        <taxon>Pseudonocardiaceae</taxon>
        <taxon>Prauserella</taxon>
    </lineage>
</organism>
<keyword evidence="11" id="KW-1185">Reference proteome</keyword>
<dbReference type="Pfam" id="PF01958">
    <property type="entry name" value="Asp_DH_C"/>
    <property type="match status" value="1"/>
</dbReference>
<keyword evidence="4 6" id="KW-0560">Oxidoreductase</keyword>
<dbReference type="Proteomes" id="UP001500467">
    <property type="component" value="Unassembled WGS sequence"/>
</dbReference>
<dbReference type="Gene3D" id="3.30.360.10">
    <property type="entry name" value="Dihydrodipicolinate Reductase, domain 2"/>
    <property type="match status" value="1"/>
</dbReference>
<evidence type="ECO:0000256" key="1">
    <source>
        <dbReference type="ARBA" id="ARBA00008331"/>
    </source>
</evidence>
<keyword evidence="7" id="KW-0732">Signal</keyword>
<comment type="caution">
    <text evidence="10">The sequence shown here is derived from an EMBL/GenBank/DDBJ whole genome shotgun (WGS) entry which is preliminary data.</text>
</comment>
<comment type="similarity">
    <text evidence="1 6">Belongs to the L-aspartate dehydrogenase family.</text>
</comment>
<feature type="binding site" evidence="6">
    <location>
        <position position="181"/>
    </location>
    <ligand>
        <name>NAD(+)</name>
        <dbReference type="ChEBI" id="CHEBI:57540"/>
    </ligand>
</feature>
<evidence type="ECO:0000259" key="8">
    <source>
        <dbReference type="Pfam" id="PF01958"/>
    </source>
</evidence>
<dbReference type="Gene3D" id="3.40.50.720">
    <property type="entry name" value="NAD(P)-binding Rossmann-like Domain"/>
    <property type="match status" value="1"/>
</dbReference>
<feature type="chain" id="PRO_5046962722" description="L-aspartate dehydrogenase" evidence="7">
    <location>
        <begin position="21"/>
        <end position="259"/>
    </location>
</feature>